<evidence type="ECO:0000256" key="9">
    <source>
        <dbReference type="ARBA" id="ARBA00023027"/>
    </source>
</evidence>
<keyword evidence="6 10" id="KW-0819">tRNA processing</keyword>
<protein>
    <recommendedName>
        <fullName evidence="10">Methylenetetrahydrofolate--tRNA-(uracil-5-)-methyltransferase TrmFO</fullName>
        <ecNumber evidence="10">2.1.1.74</ecNumber>
    </recommendedName>
    <alternativeName>
        <fullName evidence="10">Folate-dependent tRNA (uracil-5-)-methyltransferase</fullName>
    </alternativeName>
    <alternativeName>
        <fullName evidence="10">Folate-dependent tRNA(M-5-U54)-methyltransferase</fullName>
    </alternativeName>
</protein>
<keyword evidence="3 10" id="KW-0489">Methyltransferase</keyword>
<dbReference type="EC" id="2.1.1.74" evidence="10"/>
<keyword evidence="4 10" id="KW-0285">Flavoprotein</keyword>
<keyword evidence="7 10" id="KW-0274">FAD</keyword>
<evidence type="ECO:0000256" key="8">
    <source>
        <dbReference type="ARBA" id="ARBA00022857"/>
    </source>
</evidence>
<feature type="domain" description="MnmG N-terminal" evidence="12">
    <location>
        <begin position="48"/>
        <end position="412"/>
    </location>
</feature>
<comment type="caution">
    <text evidence="13">The sequence shown here is derived from an EMBL/GenBank/DDBJ whole genome shotgun (WGS) entry which is preliminary data.</text>
</comment>
<evidence type="ECO:0000256" key="4">
    <source>
        <dbReference type="ARBA" id="ARBA00022630"/>
    </source>
</evidence>
<dbReference type="InterPro" id="IPR002218">
    <property type="entry name" value="MnmG-rel"/>
</dbReference>
<dbReference type="Pfam" id="PF01134">
    <property type="entry name" value="GIDA"/>
    <property type="match status" value="1"/>
</dbReference>
<dbReference type="Proteomes" id="UP000004925">
    <property type="component" value="Unassembled WGS sequence"/>
</dbReference>
<dbReference type="GO" id="GO:0050660">
    <property type="term" value="F:flavin adenine dinucleotide binding"/>
    <property type="evidence" value="ECO:0007669"/>
    <property type="project" value="UniProtKB-UniRule"/>
</dbReference>
<evidence type="ECO:0000256" key="11">
    <source>
        <dbReference type="SAM" id="Coils"/>
    </source>
</evidence>
<dbReference type="eggNOG" id="COG1206">
    <property type="taxonomic scope" value="Bacteria"/>
</dbReference>
<accession>A0A0M1VTC4</accession>
<evidence type="ECO:0000256" key="2">
    <source>
        <dbReference type="ARBA" id="ARBA00022490"/>
    </source>
</evidence>
<dbReference type="PRINTS" id="PR00411">
    <property type="entry name" value="PNDRDTASEI"/>
</dbReference>
<organism evidence="13 14">
    <name type="scientific">Fusobacterium vincentii 4_1_13</name>
    <dbReference type="NCBI Taxonomy" id="469606"/>
    <lineage>
        <taxon>Bacteria</taxon>
        <taxon>Fusobacteriati</taxon>
        <taxon>Fusobacteriota</taxon>
        <taxon>Fusobacteriia</taxon>
        <taxon>Fusobacteriales</taxon>
        <taxon>Fusobacteriaceae</taxon>
        <taxon>Fusobacterium</taxon>
    </lineage>
</organism>
<evidence type="ECO:0000313" key="13">
    <source>
        <dbReference type="EMBL" id="EEO39862.1"/>
    </source>
</evidence>
<dbReference type="GO" id="GO:0047151">
    <property type="term" value="F:tRNA (uracil(54)-C5)-methyltransferase activity, 5,10-methylenetetrahydrofolate-dependent"/>
    <property type="evidence" value="ECO:0007669"/>
    <property type="project" value="UniProtKB-UniRule"/>
</dbReference>
<sequence length="478" mass="54268">MCLNEVSLPNLQRILNFYPLRNLASNELFFIHLKIQQSIFLGGYMEKEVIVVGAGLAGSEAAYQLAKKGIKVKLYEMKVKKKTPAHSKDYYCELVCSNSLGSDSLENASGLMKEELRILGSLLVDVADRNRVPAGQALAVDRDGFSEEVTNILKNTKNIEIIEEEFTEIPDDKIVIIASGPLTSDKLFEKISEITGEESLYFYDAAAPIVTFESIDMNKAYFQSRYGKGDGEYINCPMNKEEYYNFYNELIKAERAELKNFEKEKLFDACMPIEKIAISGEKTMTFGPLKPKGLTNPRTEKMDYAVVQLRQDDKEGKLYNIVGFQTNLKFGEQKRVFSMIPGLENAEFIRYGVMHRNTFINSTKLLDKTLRLKNKDNIYFAGQITGGEGYVTAIATGMYVAINVANRLENKKEFILEDISEIGAIVNYITEEKKKFQPMGANFGIIRSLDENIRDKKEKYRKLSERAIEYLKKSIKGV</sequence>
<dbReference type="NCBIfam" id="NF003739">
    <property type="entry name" value="PRK05335.1"/>
    <property type="match status" value="1"/>
</dbReference>
<evidence type="ECO:0000256" key="10">
    <source>
        <dbReference type="HAMAP-Rule" id="MF_01037"/>
    </source>
</evidence>
<reference evidence="13 14" key="1">
    <citation type="submission" date="2011-10" db="EMBL/GenBank/DDBJ databases">
        <title>The Genome Sequence of Fusobacterium sp. 4_1_13.</title>
        <authorList>
            <consortium name="The Broad Institute Genome Sequencing Platform"/>
            <person name="Earl A."/>
            <person name="Ward D."/>
            <person name="Feldgarden M."/>
            <person name="Gevers D."/>
            <person name="Strauss J."/>
            <person name="Ambrose C."/>
            <person name="Allen-Vercoe E."/>
            <person name="Young S.K."/>
            <person name="Zeng Q."/>
            <person name="Gargeya S."/>
            <person name="Fitzgerald M."/>
            <person name="Haas B."/>
            <person name="Abouelleil A."/>
            <person name="Alvarado L."/>
            <person name="Arachchi H.M."/>
            <person name="Berlin A."/>
            <person name="Brown A."/>
            <person name="Chapman S.B."/>
            <person name="Chen Z."/>
            <person name="Dunbar C."/>
            <person name="Freedman E."/>
            <person name="Gearin G."/>
            <person name="Goldberg J."/>
            <person name="Griggs A."/>
            <person name="Gujja S."/>
            <person name="Heiman D."/>
            <person name="Howarth C."/>
            <person name="Larson L."/>
            <person name="Lui A."/>
            <person name="MacDonald P.J."/>
            <person name="Montmayeur A."/>
            <person name="Murphy C."/>
            <person name="Neiman D."/>
            <person name="Pearson M."/>
            <person name="Priest M."/>
            <person name="Roberts A."/>
            <person name="Saif S."/>
            <person name="Shea T."/>
            <person name="Shenoy N."/>
            <person name="Sisk P."/>
            <person name="Stolte C."/>
            <person name="Sykes S."/>
            <person name="Wortman J."/>
            <person name="Nusbaum C."/>
            <person name="Birren B."/>
        </authorList>
    </citation>
    <scope>NUCLEOTIDE SEQUENCE [LARGE SCALE GENOMIC DNA]</scope>
    <source>
        <strain evidence="13 14">4_1_13</strain>
    </source>
</reference>
<dbReference type="PANTHER" id="PTHR11806:SF2">
    <property type="entry name" value="METHYLENETETRAHYDROFOLATE--TRNA-(URACIL-5-)-METHYLTRANSFERASE TRMFO"/>
    <property type="match status" value="1"/>
</dbReference>
<comment type="catalytic activity">
    <reaction evidence="10">
        <text>uridine(54) in tRNA + (6R)-5,10-methylene-5,6,7,8-tetrahydrofolate + NADPH + H(+) = 5-methyluridine(54) in tRNA + (6S)-5,6,7,8-tetrahydrofolate + NADP(+)</text>
        <dbReference type="Rhea" id="RHEA:62372"/>
        <dbReference type="Rhea" id="RHEA-COMP:10167"/>
        <dbReference type="Rhea" id="RHEA-COMP:10193"/>
        <dbReference type="ChEBI" id="CHEBI:15378"/>
        <dbReference type="ChEBI" id="CHEBI:15636"/>
        <dbReference type="ChEBI" id="CHEBI:57453"/>
        <dbReference type="ChEBI" id="CHEBI:57783"/>
        <dbReference type="ChEBI" id="CHEBI:58349"/>
        <dbReference type="ChEBI" id="CHEBI:65315"/>
        <dbReference type="ChEBI" id="CHEBI:74447"/>
        <dbReference type="EC" id="2.1.1.74"/>
    </reaction>
</comment>
<evidence type="ECO:0000256" key="1">
    <source>
        <dbReference type="ARBA" id="ARBA00001974"/>
    </source>
</evidence>
<name>A0A0M1VTC4_FUSVC</name>
<dbReference type="EMBL" id="ACDE02000012">
    <property type="protein sequence ID" value="EEO39862.1"/>
    <property type="molecule type" value="Genomic_DNA"/>
</dbReference>
<dbReference type="GO" id="GO:0002098">
    <property type="term" value="P:tRNA wobble uridine modification"/>
    <property type="evidence" value="ECO:0007669"/>
    <property type="project" value="TreeGrafter"/>
</dbReference>
<dbReference type="GO" id="GO:0005829">
    <property type="term" value="C:cytosol"/>
    <property type="evidence" value="ECO:0007669"/>
    <property type="project" value="TreeGrafter"/>
</dbReference>
<keyword evidence="5 10" id="KW-0808">Transferase</keyword>
<dbReference type="AlphaFoldDB" id="A0A0M1VTC4"/>
<evidence type="ECO:0000256" key="3">
    <source>
        <dbReference type="ARBA" id="ARBA00022603"/>
    </source>
</evidence>
<gene>
    <name evidence="10" type="primary">trmFO</name>
    <name evidence="13" type="ORF">FSCG_00575</name>
</gene>
<dbReference type="SUPFAM" id="SSF51905">
    <property type="entry name" value="FAD/NAD(P)-binding domain"/>
    <property type="match status" value="1"/>
</dbReference>
<comment type="catalytic activity">
    <reaction evidence="10">
        <text>uridine(54) in tRNA + (6R)-5,10-methylene-5,6,7,8-tetrahydrofolate + NADH + H(+) = 5-methyluridine(54) in tRNA + (6S)-5,6,7,8-tetrahydrofolate + NAD(+)</text>
        <dbReference type="Rhea" id="RHEA:16873"/>
        <dbReference type="Rhea" id="RHEA-COMP:10167"/>
        <dbReference type="Rhea" id="RHEA-COMP:10193"/>
        <dbReference type="ChEBI" id="CHEBI:15378"/>
        <dbReference type="ChEBI" id="CHEBI:15636"/>
        <dbReference type="ChEBI" id="CHEBI:57453"/>
        <dbReference type="ChEBI" id="CHEBI:57540"/>
        <dbReference type="ChEBI" id="CHEBI:57945"/>
        <dbReference type="ChEBI" id="CHEBI:65315"/>
        <dbReference type="ChEBI" id="CHEBI:74447"/>
        <dbReference type="EC" id="2.1.1.74"/>
    </reaction>
</comment>
<dbReference type="GO" id="GO:0030488">
    <property type="term" value="P:tRNA methylation"/>
    <property type="evidence" value="ECO:0007669"/>
    <property type="project" value="TreeGrafter"/>
</dbReference>
<dbReference type="InterPro" id="IPR040131">
    <property type="entry name" value="MnmG_N"/>
</dbReference>
<dbReference type="HAMAP" id="MF_01037">
    <property type="entry name" value="TrmFO"/>
    <property type="match status" value="1"/>
</dbReference>
<feature type="binding site" evidence="10">
    <location>
        <begin position="53"/>
        <end position="58"/>
    </location>
    <ligand>
        <name>FAD</name>
        <dbReference type="ChEBI" id="CHEBI:57692"/>
    </ligand>
</feature>
<evidence type="ECO:0000256" key="7">
    <source>
        <dbReference type="ARBA" id="ARBA00022827"/>
    </source>
</evidence>
<evidence type="ECO:0000256" key="6">
    <source>
        <dbReference type="ARBA" id="ARBA00022694"/>
    </source>
</evidence>
<dbReference type="NCBIfam" id="TIGR00137">
    <property type="entry name" value="gid_trmFO"/>
    <property type="match status" value="1"/>
</dbReference>
<keyword evidence="8 10" id="KW-0521">NADP</keyword>
<dbReference type="HOGENOM" id="CLU_033057_1_0_0"/>
<evidence type="ECO:0000259" key="12">
    <source>
        <dbReference type="Pfam" id="PF01134"/>
    </source>
</evidence>
<feature type="coiled-coil region" evidence="11">
    <location>
        <begin position="446"/>
        <end position="473"/>
    </location>
</feature>
<keyword evidence="9 10" id="KW-0520">NAD</keyword>
<keyword evidence="2 10" id="KW-0963">Cytoplasm</keyword>
<dbReference type="FunFam" id="3.50.50.60:FF:000040">
    <property type="entry name" value="Methylenetetrahydrofolate--tRNA-(uracil-5-)-methyltransferase TrmFO"/>
    <property type="match status" value="1"/>
</dbReference>
<keyword evidence="11" id="KW-0175">Coiled coil</keyword>
<evidence type="ECO:0000313" key="14">
    <source>
        <dbReference type="Proteomes" id="UP000004925"/>
    </source>
</evidence>
<comment type="cofactor">
    <cofactor evidence="1 10">
        <name>FAD</name>
        <dbReference type="ChEBI" id="CHEBI:57692"/>
    </cofactor>
</comment>
<dbReference type="Gene3D" id="3.50.50.60">
    <property type="entry name" value="FAD/NAD(P)-binding domain"/>
    <property type="match status" value="2"/>
</dbReference>
<dbReference type="FunFam" id="3.50.50.60:FF:000412">
    <property type="entry name" value="Methylenetetrahydrofolate--tRNA-(uracil-5-)-methyltransferase TrmFO"/>
    <property type="match status" value="1"/>
</dbReference>
<dbReference type="InterPro" id="IPR036188">
    <property type="entry name" value="FAD/NAD-bd_sf"/>
</dbReference>
<dbReference type="InterPro" id="IPR004417">
    <property type="entry name" value="TrmFO"/>
</dbReference>
<proteinExistence type="inferred from homology"/>
<comment type="subcellular location">
    <subcellularLocation>
        <location evidence="10">Cytoplasm</location>
    </subcellularLocation>
</comment>
<comment type="similarity">
    <text evidence="10">Belongs to the MnmG family. TrmFO subfamily.</text>
</comment>
<evidence type="ECO:0000256" key="5">
    <source>
        <dbReference type="ARBA" id="ARBA00022679"/>
    </source>
</evidence>
<comment type="function">
    <text evidence="10">Catalyzes the folate-dependent formation of 5-methyl-uridine at position 54 (M-5-U54) in all tRNAs.</text>
</comment>
<dbReference type="PANTHER" id="PTHR11806">
    <property type="entry name" value="GLUCOSE INHIBITED DIVISION PROTEIN A"/>
    <property type="match status" value="1"/>
</dbReference>